<feature type="transmembrane region" description="Helical" evidence="4">
    <location>
        <begin position="56"/>
        <end position="79"/>
    </location>
</feature>
<evidence type="ECO:0000313" key="8">
    <source>
        <dbReference type="Proteomes" id="UP000215086"/>
    </source>
</evidence>
<evidence type="ECO:0000256" key="5">
    <source>
        <dbReference type="SAM" id="SignalP"/>
    </source>
</evidence>
<dbReference type="OrthoDB" id="244550at2"/>
<evidence type="ECO:0000259" key="6">
    <source>
        <dbReference type="Pfam" id="PF00437"/>
    </source>
</evidence>
<dbReference type="Pfam" id="PF00437">
    <property type="entry name" value="T2SSE"/>
    <property type="match status" value="1"/>
</dbReference>
<name>A0A286RBC6_9BACT</name>
<dbReference type="Gene3D" id="3.30.450.90">
    <property type="match status" value="1"/>
</dbReference>
<dbReference type="PANTHER" id="PTHR30258:SF2">
    <property type="entry name" value="COMG OPERON PROTEIN 1"/>
    <property type="match status" value="1"/>
</dbReference>
<feature type="signal peptide" evidence="5">
    <location>
        <begin position="1"/>
        <end position="32"/>
    </location>
</feature>
<reference evidence="7 8" key="1">
    <citation type="journal article" name="Front. Microbiol.">
        <title>Sugar Metabolism of the First Thermophilic Planctomycete Thermogutta terrifontis: Comparative Genomic and Transcriptomic Approaches.</title>
        <authorList>
            <person name="Elcheninov A.G."/>
            <person name="Menzel P."/>
            <person name="Gudbergsdottir S.R."/>
            <person name="Slesarev A.I."/>
            <person name="Kadnikov V.V."/>
            <person name="Krogh A."/>
            <person name="Bonch-Osmolovskaya E.A."/>
            <person name="Peng X."/>
            <person name="Kublanov I.V."/>
        </authorList>
    </citation>
    <scope>NUCLEOTIDE SEQUENCE [LARGE SCALE GENOMIC DNA]</scope>
    <source>
        <strain evidence="7 8">R1</strain>
    </source>
</reference>
<sequence length="591" mass="66136">MTQSSLSFRQLGRILFSLAGASMGLTSAVASAATPWLLPELLWGQEGGGWSGPGFYFSILKIVAFLIVYLLWVAIGDWINQDVQRLDLDHNLWNGLYFFSFVAAFFLFLLIPFFPVGYLLVCLATFVPALIYTSHRNKKVSIEDRVLTAAHFKRIIGRLSGKEVKVAVSPDDLPPPIRFDPIAKTQQEKNLRLIPARQHPGYQSAREFIAEALDRRGEAIDLMVAPTSTTLRYMIDGVWINMPPVPPESAMAAVEVLKILCGLNPQDRTSRQQGKLDLRYHDVPLSLTFASQGVAGGERVVIQFSEKTSRFRKLEDLGMRPKLQETIKNFLNAPQGIIVFSAPPGHGLTTTVTCAILSGDRFSREWISIEDEQKTYEVIENVQPYIITAQDRQNLDGFLDKVFHMEPNVVVCRDLPNGKVLQRLAEETENNRLVITTVRAKDCCEALLKLMALQPPAKAFPEKVIGVVNQRVMRRLCDKCRQPYPPPPELLQRLGIPPGRIQAFFRPHVPTPEEKEVCPQCQGLGYFGRCAVFEVLVVNDNLRKILGRQPDYATLRKAARAAGMATLQEEGVLLLAQGITSYEELARVLQG</sequence>
<dbReference type="KEGG" id="ttf:THTE_0637"/>
<keyword evidence="3" id="KW-0067">ATP-binding</keyword>
<dbReference type="SUPFAM" id="SSF52540">
    <property type="entry name" value="P-loop containing nucleoside triphosphate hydrolases"/>
    <property type="match status" value="1"/>
</dbReference>
<evidence type="ECO:0000256" key="2">
    <source>
        <dbReference type="ARBA" id="ARBA00022741"/>
    </source>
</evidence>
<keyword evidence="5" id="KW-0732">Signal</keyword>
<dbReference type="GO" id="GO:0016887">
    <property type="term" value="F:ATP hydrolysis activity"/>
    <property type="evidence" value="ECO:0007669"/>
    <property type="project" value="TreeGrafter"/>
</dbReference>
<gene>
    <name evidence="7" type="ORF">THTE_0637</name>
</gene>
<dbReference type="EMBL" id="CP018477">
    <property type="protein sequence ID" value="ASV73239.1"/>
    <property type="molecule type" value="Genomic_DNA"/>
</dbReference>
<dbReference type="InterPro" id="IPR001482">
    <property type="entry name" value="T2SS/T4SS_dom"/>
</dbReference>
<keyword evidence="4" id="KW-0472">Membrane</keyword>
<dbReference type="AlphaFoldDB" id="A0A286RBC6"/>
<accession>A0A286RBC6</accession>
<dbReference type="Proteomes" id="UP000215086">
    <property type="component" value="Chromosome"/>
</dbReference>
<dbReference type="GO" id="GO:0005886">
    <property type="term" value="C:plasma membrane"/>
    <property type="evidence" value="ECO:0007669"/>
    <property type="project" value="TreeGrafter"/>
</dbReference>
<dbReference type="InterPro" id="IPR027417">
    <property type="entry name" value="P-loop_NTPase"/>
</dbReference>
<comment type="similarity">
    <text evidence="1">Belongs to the GSP E family.</text>
</comment>
<evidence type="ECO:0000313" key="7">
    <source>
        <dbReference type="EMBL" id="ASV73239.1"/>
    </source>
</evidence>
<dbReference type="RefSeq" id="WP_095413910.1">
    <property type="nucleotide sequence ID" value="NZ_CP018477.1"/>
</dbReference>
<keyword evidence="8" id="KW-1185">Reference proteome</keyword>
<feature type="transmembrane region" description="Helical" evidence="4">
    <location>
        <begin position="91"/>
        <end position="111"/>
    </location>
</feature>
<dbReference type="PANTHER" id="PTHR30258">
    <property type="entry name" value="TYPE II SECRETION SYSTEM PROTEIN GSPE-RELATED"/>
    <property type="match status" value="1"/>
</dbReference>
<evidence type="ECO:0000256" key="3">
    <source>
        <dbReference type="ARBA" id="ARBA00022840"/>
    </source>
</evidence>
<evidence type="ECO:0000256" key="4">
    <source>
        <dbReference type="SAM" id="Phobius"/>
    </source>
</evidence>
<proteinExistence type="inferred from homology"/>
<keyword evidence="4" id="KW-1133">Transmembrane helix</keyword>
<keyword evidence="2" id="KW-0547">Nucleotide-binding</keyword>
<feature type="domain" description="Bacterial type II secretion system protein E" evidence="6">
    <location>
        <begin position="207"/>
        <end position="587"/>
    </location>
</feature>
<evidence type="ECO:0000256" key="1">
    <source>
        <dbReference type="ARBA" id="ARBA00006611"/>
    </source>
</evidence>
<keyword evidence="4" id="KW-0812">Transmembrane</keyword>
<protein>
    <submittedName>
        <fullName evidence="7">General secretion pathway protein E</fullName>
    </submittedName>
</protein>
<dbReference type="Gene3D" id="3.40.50.300">
    <property type="entry name" value="P-loop containing nucleotide triphosphate hydrolases"/>
    <property type="match status" value="1"/>
</dbReference>
<feature type="chain" id="PRO_5012990479" evidence="5">
    <location>
        <begin position="33"/>
        <end position="591"/>
    </location>
</feature>
<organism evidence="7 8">
    <name type="scientific">Thermogutta terrifontis</name>
    <dbReference type="NCBI Taxonomy" id="1331910"/>
    <lineage>
        <taxon>Bacteria</taxon>
        <taxon>Pseudomonadati</taxon>
        <taxon>Planctomycetota</taxon>
        <taxon>Planctomycetia</taxon>
        <taxon>Pirellulales</taxon>
        <taxon>Thermoguttaceae</taxon>
        <taxon>Thermogutta</taxon>
    </lineage>
</organism>
<dbReference type="GO" id="GO:0005524">
    <property type="term" value="F:ATP binding"/>
    <property type="evidence" value="ECO:0007669"/>
    <property type="project" value="UniProtKB-KW"/>
</dbReference>